<gene>
    <name evidence="1" type="ORF">KDL01_03415</name>
</gene>
<dbReference type="EMBL" id="JAGSOG010000009">
    <property type="protein sequence ID" value="MBR7832291.1"/>
    <property type="molecule type" value="Genomic_DNA"/>
</dbReference>
<dbReference type="RefSeq" id="WP_212526828.1">
    <property type="nucleotide sequence ID" value="NZ_JAGSOG010000009.1"/>
</dbReference>
<accession>A0A941EJ15</accession>
<evidence type="ECO:0000313" key="2">
    <source>
        <dbReference type="Proteomes" id="UP000675781"/>
    </source>
</evidence>
<name>A0A941EJ15_9ACTN</name>
<proteinExistence type="predicted"/>
<reference evidence="1" key="1">
    <citation type="submission" date="2021-04" db="EMBL/GenBank/DDBJ databases">
        <title>Genome based classification of Actinospica acidithermotolerans sp. nov., an actinobacterium isolated from an Indonesian hot spring.</title>
        <authorList>
            <person name="Kusuma A.B."/>
            <person name="Putra K.E."/>
            <person name="Nafisah S."/>
            <person name="Loh J."/>
            <person name="Nouioui I."/>
            <person name="Goodfellow M."/>
        </authorList>
    </citation>
    <scope>NUCLEOTIDE SEQUENCE</scope>
    <source>
        <strain evidence="1">CSCA 57</strain>
    </source>
</reference>
<organism evidence="1 2">
    <name type="scientific">Actinospica durhamensis</name>
    <dbReference type="NCBI Taxonomy" id="1508375"/>
    <lineage>
        <taxon>Bacteria</taxon>
        <taxon>Bacillati</taxon>
        <taxon>Actinomycetota</taxon>
        <taxon>Actinomycetes</taxon>
        <taxon>Catenulisporales</taxon>
        <taxon>Actinospicaceae</taxon>
        <taxon>Actinospica</taxon>
    </lineage>
</organism>
<evidence type="ECO:0000313" key="1">
    <source>
        <dbReference type="EMBL" id="MBR7832291.1"/>
    </source>
</evidence>
<keyword evidence="2" id="KW-1185">Reference proteome</keyword>
<protein>
    <submittedName>
        <fullName evidence="1">Phosphatase</fullName>
    </submittedName>
</protein>
<dbReference type="AlphaFoldDB" id="A0A941EJ15"/>
<sequence length="272" mass="29022">MDTVDRPDLVRHLVHSRIAGEVATPRENNLLHYRLMADRDPHYLLGLDPSPGWSAESVLELMVRRVGVGADPRRRFGVDTIDPELVADALERYADRLAGAALRRETVLLATGHPASLARAYQSFADALRGYGCRILCAGAGWSYEAPGRYGPRRLTVGYTGDVAALEDAEGPVHSHSPRPIRATFAALAEAGHCLPDLVIADHGWCGGAAQAGADAVGFADCNDPALFVGEAEGVVRVAVPLDDGLAPELYDPLADYVLARVARAVRVVTGS</sequence>
<dbReference type="Pfam" id="PF15698">
    <property type="entry name" value="Phosphatase"/>
    <property type="match status" value="1"/>
</dbReference>
<dbReference type="InterPro" id="IPR031423">
    <property type="entry name" value="Phosphatase_SCO2771"/>
</dbReference>
<comment type="caution">
    <text evidence="1">The sequence shown here is derived from an EMBL/GenBank/DDBJ whole genome shotgun (WGS) entry which is preliminary data.</text>
</comment>
<dbReference type="Proteomes" id="UP000675781">
    <property type="component" value="Unassembled WGS sequence"/>
</dbReference>